<gene>
    <name evidence="1" type="primary">z176R</name>
    <name evidence="1" type="ORF">ATCV1_z176R</name>
</gene>
<name>A7K8D6_9PHYC</name>
<keyword evidence="2" id="KW-1185">Reference proteome</keyword>
<protein>
    <submittedName>
        <fullName evidence="1">Uncharacterized protein z176R</fullName>
    </submittedName>
</protein>
<dbReference type="EMBL" id="EF101928">
    <property type="protein sequence ID" value="ABT16310.1"/>
    <property type="molecule type" value="Genomic_DNA"/>
</dbReference>
<reference evidence="1 2" key="1">
    <citation type="submission" date="2006-09" db="EMBL/GenBank/DDBJ databases">
        <title>Sequence and annotation of the 288-kb ATCV-1 virus that infects an endosymbiotic Chlorella strain of the heliozoon Acanthocystis turfacea.</title>
        <authorList>
            <person name="Fitzgerald L.A."/>
            <person name="Graves M.V."/>
            <person name="Li X."/>
            <person name="Pfitzner A.J.P."/>
            <person name="Hartigan J."/>
            <person name="Van Etten J.L."/>
        </authorList>
    </citation>
    <scope>NUCLEOTIDE SEQUENCE [LARGE SCALE GENOMIC DNA]</scope>
    <source>
        <strain evidence="1 2">ATCV-1</strain>
    </source>
</reference>
<dbReference type="GeneID" id="5470615"/>
<sequence>MAMPLVKRALQRRVGKEERPPHGALENALVVREHAGVDLLPTREVECQGRVVDGHGWVLGICLLSKGSC</sequence>
<dbReference type="RefSeq" id="YP_001426657.1">
    <property type="nucleotide sequence ID" value="NC_008724.1"/>
</dbReference>
<proteinExistence type="predicted"/>
<organism evidence="1 2">
    <name type="scientific">Chlorovirus heliozoae</name>
    <dbReference type="NCBI Taxonomy" id="322019"/>
    <lineage>
        <taxon>Viruses</taxon>
        <taxon>Varidnaviria</taxon>
        <taxon>Bamfordvirae</taxon>
        <taxon>Nucleocytoviricota</taxon>
        <taxon>Megaviricetes</taxon>
        <taxon>Algavirales</taxon>
        <taxon>Phycodnaviridae</taxon>
        <taxon>Chlorovirus</taxon>
    </lineage>
</organism>
<evidence type="ECO:0000313" key="1">
    <source>
        <dbReference type="EMBL" id="ABT16310.1"/>
    </source>
</evidence>
<accession>A7K8D6</accession>
<dbReference type="Proteomes" id="UP000202420">
    <property type="component" value="Segment"/>
</dbReference>
<evidence type="ECO:0000313" key="2">
    <source>
        <dbReference type="Proteomes" id="UP000202420"/>
    </source>
</evidence>
<dbReference type="KEGG" id="vg:5470615"/>